<keyword evidence="5" id="KW-0256">Endoplasmic reticulum</keyword>
<keyword evidence="6" id="KW-0472">Membrane</keyword>
<organism evidence="9 10">
    <name type="scientific">Actinomortierella ambigua</name>
    <dbReference type="NCBI Taxonomy" id="1343610"/>
    <lineage>
        <taxon>Eukaryota</taxon>
        <taxon>Fungi</taxon>
        <taxon>Fungi incertae sedis</taxon>
        <taxon>Mucoromycota</taxon>
        <taxon>Mortierellomycotina</taxon>
        <taxon>Mortierellomycetes</taxon>
        <taxon>Mortierellales</taxon>
        <taxon>Mortierellaceae</taxon>
        <taxon>Actinomortierella</taxon>
    </lineage>
</organism>
<dbReference type="Proteomes" id="UP000807716">
    <property type="component" value="Unassembled WGS sequence"/>
</dbReference>
<comment type="similarity">
    <text evidence="2">Belongs to the ERF4 family.</text>
</comment>
<dbReference type="EMBL" id="JAAAJB010000320">
    <property type="protein sequence ID" value="KAG0258569.1"/>
    <property type="molecule type" value="Genomic_DNA"/>
</dbReference>
<dbReference type="GO" id="GO:0006612">
    <property type="term" value="P:protein targeting to membrane"/>
    <property type="evidence" value="ECO:0007669"/>
    <property type="project" value="TreeGrafter"/>
</dbReference>
<protein>
    <recommendedName>
        <fullName evidence="4">Ras modification protein ERF4</fullName>
    </recommendedName>
</protein>
<evidence type="ECO:0000259" key="8">
    <source>
        <dbReference type="Pfam" id="PF10256"/>
    </source>
</evidence>
<evidence type="ECO:0000256" key="2">
    <source>
        <dbReference type="ARBA" id="ARBA00007732"/>
    </source>
</evidence>
<evidence type="ECO:0000256" key="5">
    <source>
        <dbReference type="ARBA" id="ARBA00022824"/>
    </source>
</evidence>
<dbReference type="Pfam" id="PF10256">
    <property type="entry name" value="Erf4"/>
    <property type="match status" value="1"/>
</dbReference>
<comment type="subunit">
    <text evidence="3">Interacts with ERF2.</text>
</comment>
<accession>A0A9P6U477</accession>
<dbReference type="GO" id="GO:0005789">
    <property type="term" value="C:endoplasmic reticulum membrane"/>
    <property type="evidence" value="ECO:0007669"/>
    <property type="project" value="UniProtKB-SubCell"/>
</dbReference>
<dbReference type="InterPro" id="IPR019383">
    <property type="entry name" value="Golgin_A_7/ERF4"/>
</dbReference>
<evidence type="ECO:0000256" key="4">
    <source>
        <dbReference type="ARBA" id="ARBA00018463"/>
    </source>
</evidence>
<proteinExistence type="inferred from homology"/>
<dbReference type="AlphaFoldDB" id="A0A9P6U477"/>
<evidence type="ECO:0000256" key="3">
    <source>
        <dbReference type="ARBA" id="ARBA00011396"/>
    </source>
</evidence>
<dbReference type="OrthoDB" id="2190159at2759"/>
<comment type="subcellular location">
    <subcellularLocation>
        <location evidence="1">Endoplasmic reticulum membrane</location>
        <topology evidence="1">Peripheral membrane protein</topology>
    </subcellularLocation>
</comment>
<comment type="caution">
    <text evidence="9">The sequence shown here is derived from an EMBL/GenBank/DDBJ whole genome shotgun (WGS) entry which is preliminary data.</text>
</comment>
<evidence type="ECO:0000256" key="1">
    <source>
        <dbReference type="ARBA" id="ARBA00004406"/>
    </source>
</evidence>
<dbReference type="PANTHER" id="PTHR13254:SF0">
    <property type="entry name" value="GOLGIN SUBFAMILY A MEMBER 7_ERF4 DOMAIN-CONTAINING PROTEIN"/>
    <property type="match status" value="1"/>
</dbReference>
<feature type="domain" description="Golgin subfamily A member 7/ERF4" evidence="8">
    <location>
        <begin position="26"/>
        <end position="140"/>
    </location>
</feature>
<evidence type="ECO:0000256" key="7">
    <source>
        <dbReference type="SAM" id="MobiDB-lite"/>
    </source>
</evidence>
<name>A0A9P6U477_9FUNG</name>
<dbReference type="InterPro" id="IPR051371">
    <property type="entry name" value="Ras_palmitoyltransferase"/>
</dbReference>
<gene>
    <name evidence="9" type="ORF">DFQ27_004592</name>
</gene>
<evidence type="ECO:0000313" key="9">
    <source>
        <dbReference type="EMBL" id="KAG0258569.1"/>
    </source>
</evidence>
<feature type="region of interest" description="Disordered" evidence="7">
    <location>
        <begin position="1"/>
        <end position="23"/>
    </location>
</feature>
<evidence type="ECO:0000313" key="10">
    <source>
        <dbReference type="Proteomes" id="UP000807716"/>
    </source>
</evidence>
<dbReference type="GO" id="GO:0031211">
    <property type="term" value="C:endoplasmic reticulum palmitoyltransferase complex"/>
    <property type="evidence" value="ECO:0007669"/>
    <property type="project" value="TreeGrafter"/>
</dbReference>
<reference evidence="9" key="1">
    <citation type="journal article" date="2020" name="Fungal Divers.">
        <title>Resolving the Mortierellaceae phylogeny through synthesis of multi-gene phylogenetics and phylogenomics.</title>
        <authorList>
            <person name="Vandepol N."/>
            <person name="Liber J."/>
            <person name="Desiro A."/>
            <person name="Na H."/>
            <person name="Kennedy M."/>
            <person name="Barry K."/>
            <person name="Grigoriev I.V."/>
            <person name="Miller A.N."/>
            <person name="O'Donnell K."/>
            <person name="Stajich J.E."/>
            <person name="Bonito G."/>
        </authorList>
    </citation>
    <scope>NUCLEOTIDE SEQUENCE</scope>
    <source>
        <strain evidence="9">BC1065</strain>
    </source>
</reference>
<dbReference type="PANTHER" id="PTHR13254">
    <property type="entry name" value="GOLGI AUTOANTIGEN, GOLGIN SUBFAMILY A, 7"/>
    <property type="match status" value="1"/>
</dbReference>
<sequence>MVSSSPIPLPPQQPSSERPNGRPRCIVRVDRDHRLADEATRFDGEQFAETFIGRITQAEFKGTIQGINECMQVAEEPFWNCVDTLMDVLTAYTAKYCCGTHYQRSMRKLEAFIDHENEQLYHPAKMHLRDPQRTGMIYLEFEVY</sequence>
<keyword evidence="10" id="KW-1185">Reference proteome</keyword>
<evidence type="ECO:0000256" key="6">
    <source>
        <dbReference type="ARBA" id="ARBA00023136"/>
    </source>
</evidence>